<evidence type="ECO:0000313" key="1">
    <source>
        <dbReference type="EMBL" id="CAG8742964.1"/>
    </source>
</evidence>
<organism evidence="1 2">
    <name type="scientific">Dentiscutata heterogama</name>
    <dbReference type="NCBI Taxonomy" id="1316150"/>
    <lineage>
        <taxon>Eukaryota</taxon>
        <taxon>Fungi</taxon>
        <taxon>Fungi incertae sedis</taxon>
        <taxon>Mucoromycota</taxon>
        <taxon>Glomeromycotina</taxon>
        <taxon>Glomeromycetes</taxon>
        <taxon>Diversisporales</taxon>
        <taxon>Gigasporaceae</taxon>
        <taxon>Dentiscutata</taxon>
    </lineage>
</organism>
<gene>
    <name evidence="1" type="ORF">DHETER_LOCUS14165</name>
</gene>
<proteinExistence type="predicted"/>
<dbReference type="EMBL" id="CAJVPU010042153">
    <property type="protein sequence ID" value="CAG8742964.1"/>
    <property type="molecule type" value="Genomic_DNA"/>
</dbReference>
<protein>
    <submittedName>
        <fullName evidence="1">12734_t:CDS:1</fullName>
    </submittedName>
</protein>
<evidence type="ECO:0000313" key="2">
    <source>
        <dbReference type="Proteomes" id="UP000789702"/>
    </source>
</evidence>
<reference evidence="1" key="1">
    <citation type="submission" date="2021-06" db="EMBL/GenBank/DDBJ databases">
        <authorList>
            <person name="Kallberg Y."/>
            <person name="Tangrot J."/>
            <person name="Rosling A."/>
        </authorList>
    </citation>
    <scope>NUCLEOTIDE SEQUENCE</scope>
    <source>
        <strain evidence="1">IL203A</strain>
    </source>
</reference>
<name>A0ACA9QA60_9GLOM</name>
<sequence>QALLTSKVTNVVNSCLAHLHKCTHFANKYSAKEVDRILILIAKLKKQTNLSKRIRYKNDLPEDDDNRLVRSLTTNSSSTTNLEPKVTSISNGWAFRWVENPETKALFSWLNLHLPNYQALSNRILKDSTKESIENISLSREQTEEAIAHYGKLLKKAKNQNIKIIAFVTDSA</sequence>
<feature type="non-terminal residue" evidence="1">
    <location>
        <position position="1"/>
    </location>
</feature>
<accession>A0ACA9QA60</accession>
<keyword evidence="2" id="KW-1185">Reference proteome</keyword>
<feature type="non-terminal residue" evidence="1">
    <location>
        <position position="172"/>
    </location>
</feature>
<comment type="caution">
    <text evidence="1">The sequence shown here is derived from an EMBL/GenBank/DDBJ whole genome shotgun (WGS) entry which is preliminary data.</text>
</comment>
<dbReference type="Proteomes" id="UP000789702">
    <property type="component" value="Unassembled WGS sequence"/>
</dbReference>